<dbReference type="InterPro" id="IPR050640">
    <property type="entry name" value="Bact_2-comp_sensor_kinase"/>
</dbReference>
<dbReference type="PANTHER" id="PTHR34220">
    <property type="entry name" value="SENSOR HISTIDINE KINASE YPDA"/>
    <property type="match status" value="1"/>
</dbReference>
<evidence type="ECO:0000256" key="10">
    <source>
        <dbReference type="ARBA" id="ARBA00023012"/>
    </source>
</evidence>
<keyword evidence="17" id="KW-1185">Reference proteome</keyword>
<evidence type="ECO:0000259" key="15">
    <source>
        <dbReference type="PROSITE" id="PS50885"/>
    </source>
</evidence>
<dbReference type="GO" id="GO:0016301">
    <property type="term" value="F:kinase activity"/>
    <property type="evidence" value="ECO:0007669"/>
    <property type="project" value="UniProtKB-KW"/>
</dbReference>
<sequence>MQRGGWVLRGKMGRWNSLRNQIFVGFVLVMLMVLFIAGIVAYDRVSGLLKTNAEKHIYQTAVQANGRLDALISQVNSLTAQVADDPYVQRLLSNEKSGESATFNQRQALLQIVGSYQSFMNGVQSMEIYTTNHSRIFPMDDRSLDVRLDRNWITEADKEKGRLIWTGPDPEDPGVIMAIRRVSLMDRAFEHGGYVVVRMQRSFFQLNDLDDADDTLDSILLADANGSVVTSNLEADLNVEALLSSDRSIVQTRDEPYIVVRQHSEITGWTLAVLTPVSETTEGVSILRTALFISGLFGVVLFLIMSFLLSTMITHPIRRLMRAMRSARPGAMEPNIMVSSTMEIHKLNEVYNQMVYRLNELTQEVYEKEIMQSRTELKALQSQINPHFLFNTLEAFYWSLEDKGDEELARMVVAMSRLFRYTISSPNQDEWVTLSDELEHAERYLRIMEMRLGERLEWDIQLSEAMRMVKIPKLLIQPLVENAILHGVESRIGPGKVSVRADASTKEGLVHIEVRDNGPGMDDLRLQSVVRALNGGPAVSNKGTGVGLVNVDRRLKLYFGNQLGKACGLSVKSEPGQGTVIGFHIPKDTEGAYDSWQNDSYRR</sequence>
<dbReference type="Gene3D" id="3.30.565.10">
    <property type="entry name" value="Histidine kinase-like ATPase, C-terminal domain"/>
    <property type="match status" value="1"/>
</dbReference>
<keyword evidence="13" id="KW-1133">Transmembrane helix</keyword>
<dbReference type="PROSITE" id="PS50109">
    <property type="entry name" value="HIS_KIN"/>
    <property type="match status" value="1"/>
</dbReference>
<evidence type="ECO:0000256" key="3">
    <source>
        <dbReference type="ARBA" id="ARBA00012438"/>
    </source>
</evidence>
<comment type="subcellular location">
    <subcellularLocation>
        <location evidence="2">Cell membrane</location>
        <topology evidence="2">Multi-pass membrane protein</topology>
    </subcellularLocation>
</comment>
<dbReference type="InterPro" id="IPR036890">
    <property type="entry name" value="HATPase_C_sf"/>
</dbReference>
<keyword evidence="7" id="KW-0547">Nucleotide-binding</keyword>
<comment type="caution">
    <text evidence="16">The sequence shown here is derived from an EMBL/GenBank/DDBJ whole genome shotgun (WGS) entry which is preliminary data.</text>
</comment>
<dbReference type="InterPro" id="IPR004358">
    <property type="entry name" value="Sig_transdc_His_kin-like_C"/>
</dbReference>
<dbReference type="EC" id="2.7.13.3" evidence="3"/>
<dbReference type="EMBL" id="JAROCD010000004">
    <property type="protein sequence ID" value="MDN4601270.1"/>
    <property type="molecule type" value="Genomic_DNA"/>
</dbReference>
<dbReference type="SUPFAM" id="SSF55874">
    <property type="entry name" value="ATPase domain of HSP90 chaperone/DNA topoisomerase II/histidine kinase"/>
    <property type="match status" value="1"/>
</dbReference>
<keyword evidence="5" id="KW-0597">Phosphoprotein</keyword>
<evidence type="ECO:0000256" key="8">
    <source>
        <dbReference type="ARBA" id="ARBA00022777"/>
    </source>
</evidence>
<keyword evidence="12" id="KW-0175">Coiled coil</keyword>
<protein>
    <recommendedName>
        <fullName evidence="3">histidine kinase</fullName>
        <ecNumber evidence="3">2.7.13.3</ecNumber>
    </recommendedName>
</protein>
<keyword evidence="10" id="KW-0902">Two-component regulatory system</keyword>
<evidence type="ECO:0000256" key="6">
    <source>
        <dbReference type="ARBA" id="ARBA00022679"/>
    </source>
</evidence>
<accession>A0ABT8J843</accession>
<comment type="catalytic activity">
    <reaction evidence="1">
        <text>ATP + protein L-histidine = ADP + protein N-phospho-L-histidine.</text>
        <dbReference type="EC" id="2.7.13.3"/>
    </reaction>
</comment>
<evidence type="ECO:0000256" key="7">
    <source>
        <dbReference type="ARBA" id="ARBA00022741"/>
    </source>
</evidence>
<dbReference type="InterPro" id="IPR005467">
    <property type="entry name" value="His_kinase_dom"/>
</dbReference>
<evidence type="ECO:0000256" key="5">
    <source>
        <dbReference type="ARBA" id="ARBA00022553"/>
    </source>
</evidence>
<dbReference type="Proteomes" id="UP001174205">
    <property type="component" value="Unassembled WGS sequence"/>
</dbReference>
<dbReference type="InterPro" id="IPR003594">
    <property type="entry name" value="HATPase_dom"/>
</dbReference>
<evidence type="ECO:0000259" key="14">
    <source>
        <dbReference type="PROSITE" id="PS50109"/>
    </source>
</evidence>
<evidence type="ECO:0000256" key="9">
    <source>
        <dbReference type="ARBA" id="ARBA00022840"/>
    </source>
</evidence>
<feature type="transmembrane region" description="Helical" evidence="13">
    <location>
        <begin position="21"/>
        <end position="42"/>
    </location>
</feature>
<evidence type="ECO:0000256" key="12">
    <source>
        <dbReference type="SAM" id="Coils"/>
    </source>
</evidence>
<keyword evidence="8 16" id="KW-0418">Kinase</keyword>
<evidence type="ECO:0000256" key="1">
    <source>
        <dbReference type="ARBA" id="ARBA00000085"/>
    </source>
</evidence>
<name>A0ABT8J843_9BACL</name>
<gene>
    <name evidence="16" type="ORF">P5G61_08550</name>
</gene>
<feature type="coiled-coil region" evidence="12">
    <location>
        <begin position="344"/>
        <end position="383"/>
    </location>
</feature>
<feature type="domain" description="HAMP" evidence="15">
    <location>
        <begin position="311"/>
        <end position="363"/>
    </location>
</feature>
<evidence type="ECO:0000256" key="11">
    <source>
        <dbReference type="ARBA" id="ARBA00023136"/>
    </source>
</evidence>
<dbReference type="InterPro" id="IPR003660">
    <property type="entry name" value="HAMP_dom"/>
</dbReference>
<organism evidence="16 17">
    <name type="scientific">Paenibacillus vandeheii</name>
    <dbReference type="NCBI Taxonomy" id="3035917"/>
    <lineage>
        <taxon>Bacteria</taxon>
        <taxon>Bacillati</taxon>
        <taxon>Bacillota</taxon>
        <taxon>Bacilli</taxon>
        <taxon>Bacillales</taxon>
        <taxon>Paenibacillaceae</taxon>
        <taxon>Paenibacillus</taxon>
    </lineage>
</organism>
<evidence type="ECO:0000313" key="16">
    <source>
        <dbReference type="EMBL" id="MDN4601270.1"/>
    </source>
</evidence>
<dbReference type="InterPro" id="IPR010559">
    <property type="entry name" value="Sig_transdc_His_kin_internal"/>
</dbReference>
<evidence type="ECO:0000313" key="17">
    <source>
        <dbReference type="Proteomes" id="UP001174205"/>
    </source>
</evidence>
<feature type="domain" description="Histidine kinase" evidence="14">
    <location>
        <begin position="475"/>
        <end position="589"/>
    </location>
</feature>
<keyword evidence="4" id="KW-1003">Cell membrane</keyword>
<dbReference type="SMART" id="SM00387">
    <property type="entry name" value="HATPase_c"/>
    <property type="match status" value="1"/>
</dbReference>
<dbReference type="Pfam" id="PF06580">
    <property type="entry name" value="His_kinase"/>
    <property type="match status" value="1"/>
</dbReference>
<reference evidence="16" key="1">
    <citation type="submission" date="2023-03" db="EMBL/GenBank/DDBJ databases">
        <title>MT1 and MT2 Draft Genomes of Novel Species.</title>
        <authorList>
            <person name="Venkateswaran K."/>
        </authorList>
    </citation>
    <scope>NUCLEOTIDE SEQUENCE</scope>
    <source>
        <strain evidence="16">F6_3S_P_1C</strain>
    </source>
</reference>
<dbReference type="PRINTS" id="PR00344">
    <property type="entry name" value="BCTRLSENSOR"/>
</dbReference>
<proteinExistence type="predicted"/>
<dbReference type="Gene3D" id="6.10.340.10">
    <property type="match status" value="1"/>
</dbReference>
<evidence type="ECO:0000256" key="4">
    <source>
        <dbReference type="ARBA" id="ARBA00022475"/>
    </source>
</evidence>
<evidence type="ECO:0000256" key="2">
    <source>
        <dbReference type="ARBA" id="ARBA00004651"/>
    </source>
</evidence>
<evidence type="ECO:0000256" key="13">
    <source>
        <dbReference type="SAM" id="Phobius"/>
    </source>
</evidence>
<keyword evidence="9" id="KW-0067">ATP-binding</keyword>
<keyword evidence="11 13" id="KW-0472">Membrane</keyword>
<keyword evidence="13" id="KW-0812">Transmembrane</keyword>
<dbReference type="Pfam" id="PF02518">
    <property type="entry name" value="HATPase_c"/>
    <property type="match status" value="1"/>
</dbReference>
<feature type="transmembrane region" description="Helical" evidence="13">
    <location>
        <begin position="290"/>
        <end position="314"/>
    </location>
</feature>
<keyword evidence="6" id="KW-0808">Transferase</keyword>
<dbReference type="PANTHER" id="PTHR34220:SF7">
    <property type="entry name" value="SENSOR HISTIDINE KINASE YPDA"/>
    <property type="match status" value="1"/>
</dbReference>
<dbReference type="PROSITE" id="PS50885">
    <property type="entry name" value="HAMP"/>
    <property type="match status" value="1"/>
</dbReference>